<protein>
    <submittedName>
        <fullName evidence="2">Uncharacterized protein</fullName>
    </submittedName>
</protein>
<feature type="region of interest" description="Disordered" evidence="1">
    <location>
        <begin position="330"/>
        <end position="372"/>
    </location>
</feature>
<proteinExistence type="predicted"/>
<evidence type="ECO:0000313" key="2">
    <source>
        <dbReference type="EMBL" id="WAR00851.1"/>
    </source>
</evidence>
<feature type="compositionally biased region" description="Polar residues" evidence="1">
    <location>
        <begin position="101"/>
        <end position="116"/>
    </location>
</feature>
<feature type="compositionally biased region" description="Polar residues" evidence="1">
    <location>
        <begin position="330"/>
        <end position="343"/>
    </location>
</feature>
<feature type="compositionally biased region" description="Polar residues" evidence="1">
    <location>
        <begin position="142"/>
        <end position="167"/>
    </location>
</feature>
<evidence type="ECO:0000256" key="1">
    <source>
        <dbReference type="SAM" id="MobiDB-lite"/>
    </source>
</evidence>
<organism evidence="2 3">
    <name type="scientific">Mya arenaria</name>
    <name type="common">Soft-shell clam</name>
    <dbReference type="NCBI Taxonomy" id="6604"/>
    <lineage>
        <taxon>Eukaryota</taxon>
        <taxon>Metazoa</taxon>
        <taxon>Spiralia</taxon>
        <taxon>Lophotrochozoa</taxon>
        <taxon>Mollusca</taxon>
        <taxon>Bivalvia</taxon>
        <taxon>Autobranchia</taxon>
        <taxon>Heteroconchia</taxon>
        <taxon>Euheterodonta</taxon>
        <taxon>Imparidentia</taxon>
        <taxon>Neoheterodontei</taxon>
        <taxon>Myida</taxon>
        <taxon>Myoidea</taxon>
        <taxon>Myidae</taxon>
        <taxon>Mya</taxon>
    </lineage>
</organism>
<feature type="compositionally biased region" description="Basic and acidic residues" evidence="1">
    <location>
        <begin position="171"/>
        <end position="180"/>
    </location>
</feature>
<dbReference type="EMBL" id="CP111014">
    <property type="protein sequence ID" value="WAR00851.1"/>
    <property type="molecule type" value="Genomic_DNA"/>
</dbReference>
<evidence type="ECO:0000313" key="3">
    <source>
        <dbReference type="Proteomes" id="UP001164746"/>
    </source>
</evidence>
<sequence length="404" mass="43915">MQHTTSGNALMTPRSVLGPRETSILEDFRPKTNLLVFPGAKTNNFKLTMATPTPDVLGPSPSPAQKGGISFSPFRSSTSVKRSSSMLNPSHSPIMEEEQVPSFQKSRSMKSQSGVHTPQDYIRVRPLPEDLPSSPPPPVFRQNLSRQSVSPSQSIMANITNASQATPHANVETHEHDRRSPPGASRSSSQFNIIKLQTPTHTMGLSTYMSTDTFFKERSTPSVHDNPMEDHKGVNIPANSKPVIITPEVERLINMKSRLGYDTPNTARIHDADIEQSYSSEHSVKDGVNDATLKSKIDATGNSDTLFKTLEPGEGTVSKMAEDVILLNTPENDLNSGRTTANDVTLPEIPSPAKEPVSLSGPQLTSSPVGGASPVPRHFNLYTSPIKAVANETEKLYSMDIDLI</sequence>
<name>A0ABY7E115_MYAAR</name>
<dbReference type="Proteomes" id="UP001164746">
    <property type="component" value="Chromosome 3"/>
</dbReference>
<feature type="region of interest" description="Disordered" evidence="1">
    <location>
        <begin position="1"/>
        <end position="23"/>
    </location>
</feature>
<accession>A0ABY7E115</accession>
<feature type="region of interest" description="Disordered" evidence="1">
    <location>
        <begin position="217"/>
        <end position="238"/>
    </location>
</feature>
<reference evidence="2" key="1">
    <citation type="submission" date="2022-11" db="EMBL/GenBank/DDBJ databases">
        <title>Centuries of genome instability and evolution in soft-shell clam transmissible cancer (bioRxiv).</title>
        <authorList>
            <person name="Hart S.F.M."/>
            <person name="Yonemitsu M.A."/>
            <person name="Giersch R.M."/>
            <person name="Beal B.F."/>
            <person name="Arriagada G."/>
            <person name="Davis B.W."/>
            <person name="Ostrander E.A."/>
            <person name="Goff S.P."/>
            <person name="Metzger M.J."/>
        </authorList>
    </citation>
    <scope>NUCLEOTIDE SEQUENCE</scope>
    <source>
        <strain evidence="2">MELC-2E11</strain>
        <tissue evidence="2">Siphon/mantle</tissue>
    </source>
</reference>
<gene>
    <name evidence="2" type="ORF">MAR_025223</name>
</gene>
<feature type="compositionally biased region" description="Low complexity" evidence="1">
    <location>
        <begin position="72"/>
        <end position="85"/>
    </location>
</feature>
<feature type="region of interest" description="Disordered" evidence="1">
    <location>
        <begin position="52"/>
        <end position="191"/>
    </location>
</feature>
<keyword evidence="3" id="KW-1185">Reference proteome</keyword>